<dbReference type="Proteomes" id="UP000002051">
    <property type="component" value="Unassembled WGS sequence"/>
</dbReference>
<proteinExistence type="predicted"/>
<evidence type="ECO:0000313" key="4">
    <source>
        <dbReference type="Proteomes" id="UP000002051"/>
    </source>
</evidence>
<feature type="region of interest" description="Disordered" evidence="1">
    <location>
        <begin position="53"/>
        <end position="86"/>
    </location>
</feature>
<feature type="compositionally biased region" description="Polar residues" evidence="1">
    <location>
        <begin position="53"/>
        <end position="65"/>
    </location>
</feature>
<reference evidence="2 4" key="1">
    <citation type="journal article" date="2011" name="Nature">
        <title>The Medicago genome provides insight into the evolution of rhizobial symbioses.</title>
        <authorList>
            <person name="Young N.D."/>
            <person name="Debelle F."/>
            <person name="Oldroyd G.E."/>
            <person name="Geurts R."/>
            <person name="Cannon S.B."/>
            <person name="Udvardi M.K."/>
            <person name="Benedito V.A."/>
            <person name="Mayer K.F."/>
            <person name="Gouzy J."/>
            <person name="Schoof H."/>
            <person name="Van de Peer Y."/>
            <person name="Proost S."/>
            <person name="Cook D.R."/>
            <person name="Meyers B.C."/>
            <person name="Spannagl M."/>
            <person name="Cheung F."/>
            <person name="De Mita S."/>
            <person name="Krishnakumar V."/>
            <person name="Gundlach H."/>
            <person name="Zhou S."/>
            <person name="Mudge J."/>
            <person name="Bharti A.K."/>
            <person name="Murray J.D."/>
            <person name="Naoumkina M.A."/>
            <person name="Rosen B."/>
            <person name="Silverstein K.A."/>
            <person name="Tang H."/>
            <person name="Rombauts S."/>
            <person name="Zhao P.X."/>
            <person name="Zhou P."/>
            <person name="Barbe V."/>
            <person name="Bardou P."/>
            <person name="Bechner M."/>
            <person name="Bellec A."/>
            <person name="Berger A."/>
            <person name="Berges H."/>
            <person name="Bidwell S."/>
            <person name="Bisseling T."/>
            <person name="Choisne N."/>
            <person name="Couloux A."/>
            <person name="Denny R."/>
            <person name="Deshpande S."/>
            <person name="Dai X."/>
            <person name="Doyle J.J."/>
            <person name="Dudez A.M."/>
            <person name="Farmer A.D."/>
            <person name="Fouteau S."/>
            <person name="Franken C."/>
            <person name="Gibelin C."/>
            <person name="Gish J."/>
            <person name="Goldstein S."/>
            <person name="Gonzalez A.J."/>
            <person name="Green P.J."/>
            <person name="Hallab A."/>
            <person name="Hartog M."/>
            <person name="Hua A."/>
            <person name="Humphray S.J."/>
            <person name="Jeong D.H."/>
            <person name="Jing Y."/>
            <person name="Jocker A."/>
            <person name="Kenton S.M."/>
            <person name="Kim D.J."/>
            <person name="Klee K."/>
            <person name="Lai H."/>
            <person name="Lang C."/>
            <person name="Lin S."/>
            <person name="Macmil S.L."/>
            <person name="Magdelenat G."/>
            <person name="Matthews L."/>
            <person name="McCorrison J."/>
            <person name="Monaghan E.L."/>
            <person name="Mun J.H."/>
            <person name="Najar F.Z."/>
            <person name="Nicholson C."/>
            <person name="Noirot C."/>
            <person name="O'Bleness M."/>
            <person name="Paule C.R."/>
            <person name="Poulain J."/>
            <person name="Prion F."/>
            <person name="Qin B."/>
            <person name="Qu C."/>
            <person name="Retzel E.F."/>
            <person name="Riddle C."/>
            <person name="Sallet E."/>
            <person name="Samain S."/>
            <person name="Samson N."/>
            <person name="Sanders I."/>
            <person name="Saurat O."/>
            <person name="Scarpelli C."/>
            <person name="Schiex T."/>
            <person name="Segurens B."/>
            <person name="Severin A.J."/>
            <person name="Sherrier D.J."/>
            <person name="Shi R."/>
            <person name="Sims S."/>
            <person name="Singer S.R."/>
            <person name="Sinharoy S."/>
            <person name="Sterck L."/>
            <person name="Viollet A."/>
            <person name="Wang B.B."/>
            <person name="Wang K."/>
            <person name="Wang M."/>
            <person name="Wang X."/>
            <person name="Warfsmann J."/>
            <person name="Weissenbach J."/>
            <person name="White D.D."/>
            <person name="White J.D."/>
            <person name="Wiley G.B."/>
            <person name="Wincker P."/>
            <person name="Xing Y."/>
            <person name="Yang L."/>
            <person name="Yao Z."/>
            <person name="Ying F."/>
            <person name="Zhai J."/>
            <person name="Zhou L."/>
            <person name="Zuber A."/>
            <person name="Denarie J."/>
            <person name="Dixon R.A."/>
            <person name="May G.D."/>
            <person name="Schwartz D.C."/>
            <person name="Rogers J."/>
            <person name="Quetier F."/>
            <person name="Town C.D."/>
            <person name="Roe B.A."/>
        </authorList>
    </citation>
    <scope>NUCLEOTIDE SEQUENCE [LARGE SCALE GENOMIC DNA]</scope>
    <source>
        <strain evidence="2">A17</strain>
        <strain evidence="3 4">cv. Jemalong A17</strain>
    </source>
</reference>
<gene>
    <name evidence="2" type="ordered locus">MTR_1g054555</name>
</gene>
<organism evidence="2 4">
    <name type="scientific">Medicago truncatula</name>
    <name type="common">Barrel medic</name>
    <name type="synonym">Medicago tribuloides</name>
    <dbReference type="NCBI Taxonomy" id="3880"/>
    <lineage>
        <taxon>Eukaryota</taxon>
        <taxon>Viridiplantae</taxon>
        <taxon>Streptophyta</taxon>
        <taxon>Embryophyta</taxon>
        <taxon>Tracheophyta</taxon>
        <taxon>Spermatophyta</taxon>
        <taxon>Magnoliopsida</taxon>
        <taxon>eudicotyledons</taxon>
        <taxon>Gunneridae</taxon>
        <taxon>Pentapetalae</taxon>
        <taxon>rosids</taxon>
        <taxon>fabids</taxon>
        <taxon>Fabales</taxon>
        <taxon>Fabaceae</taxon>
        <taxon>Papilionoideae</taxon>
        <taxon>50 kb inversion clade</taxon>
        <taxon>NPAAA clade</taxon>
        <taxon>Hologalegina</taxon>
        <taxon>IRL clade</taxon>
        <taxon>Trifolieae</taxon>
        <taxon>Medicago</taxon>
    </lineage>
</organism>
<reference evidence="3" key="3">
    <citation type="submission" date="2015-04" db="UniProtKB">
        <authorList>
            <consortium name="EnsemblPlants"/>
        </authorList>
    </citation>
    <scope>IDENTIFICATION</scope>
    <source>
        <strain evidence="3">cv. Jemalong A17</strain>
    </source>
</reference>
<evidence type="ECO:0000313" key="2">
    <source>
        <dbReference type="EMBL" id="KEH41756.1"/>
    </source>
</evidence>
<feature type="compositionally biased region" description="Pro residues" evidence="1">
    <location>
        <begin position="66"/>
        <end position="80"/>
    </location>
</feature>
<reference evidence="2 4" key="2">
    <citation type="journal article" date="2014" name="BMC Genomics">
        <title>An improved genome release (version Mt4.0) for the model legume Medicago truncatula.</title>
        <authorList>
            <person name="Tang H."/>
            <person name="Krishnakumar V."/>
            <person name="Bidwell S."/>
            <person name="Rosen B."/>
            <person name="Chan A."/>
            <person name="Zhou S."/>
            <person name="Gentzbittel L."/>
            <person name="Childs K.L."/>
            <person name="Yandell M."/>
            <person name="Gundlach H."/>
            <person name="Mayer K.F."/>
            <person name="Schwartz D.C."/>
            <person name="Town C.D."/>
        </authorList>
    </citation>
    <scope>GENOME REANNOTATION</scope>
    <source>
        <strain evidence="2">A17</strain>
        <strain evidence="3 4">cv. Jemalong A17</strain>
    </source>
</reference>
<dbReference type="AlphaFoldDB" id="A0A072VJH7"/>
<evidence type="ECO:0000256" key="1">
    <source>
        <dbReference type="SAM" id="MobiDB-lite"/>
    </source>
</evidence>
<dbReference type="EMBL" id="CM001217">
    <property type="protein sequence ID" value="KEH41756.1"/>
    <property type="molecule type" value="Genomic_DNA"/>
</dbReference>
<name>A0A072VJH7_MEDTR</name>
<dbReference type="EnsemblPlants" id="KEH41756">
    <property type="protein sequence ID" value="KEH41756"/>
    <property type="gene ID" value="MTR_1g054555"/>
</dbReference>
<accession>A0A072VJH7</accession>
<keyword evidence="4" id="KW-1185">Reference proteome</keyword>
<protein>
    <recommendedName>
        <fullName evidence="5">Retrotransposon gag domain-containing protein</fullName>
    </recommendedName>
</protein>
<evidence type="ECO:0008006" key="5">
    <source>
        <dbReference type="Google" id="ProtNLM"/>
    </source>
</evidence>
<dbReference type="HOGENOM" id="CLU_2064945_0_0_1"/>
<sequence>MPPRQECPESSLIQEAINALTAAFQDFRTNQDERHNTYLQTFNLIQTQIQELPINSVSGNASSSTNPPPPPPPLPPPPFKPSKLTLPAFDGTNPLDWLFQAEQFFNHYNIQPATRLQYLSTYMTGDALAWFQ</sequence>
<evidence type="ECO:0000313" key="3">
    <source>
        <dbReference type="EnsemblPlants" id="KEH41756"/>
    </source>
</evidence>